<evidence type="ECO:0000256" key="2">
    <source>
        <dbReference type="SAM" id="Phobius"/>
    </source>
</evidence>
<keyword evidence="2" id="KW-0472">Membrane</keyword>
<organism evidence="3 4">
    <name type="scientific">Streptomyces arboris</name>
    <dbReference type="NCBI Taxonomy" id="2600619"/>
    <lineage>
        <taxon>Bacteria</taxon>
        <taxon>Bacillati</taxon>
        <taxon>Actinomycetota</taxon>
        <taxon>Actinomycetes</taxon>
        <taxon>Kitasatosporales</taxon>
        <taxon>Streptomycetaceae</taxon>
        <taxon>Streptomyces</taxon>
    </lineage>
</organism>
<sequence length="90" mass="9265">MTTQYGNQPTGQQHHGAPQRGTSSNVLSIIAIVLGVIGFIILPIVFALAGLAMAIIAKTVRHERLSTVAIVVSAIGLVGGMVLGAIFANM</sequence>
<protein>
    <recommendedName>
        <fullName evidence="5">DUF4190 domain-containing protein</fullName>
    </recommendedName>
</protein>
<comment type="caution">
    <text evidence="3">The sequence shown here is derived from an EMBL/GenBank/DDBJ whole genome shotgun (WGS) entry which is preliminary data.</text>
</comment>
<evidence type="ECO:0000313" key="4">
    <source>
        <dbReference type="Proteomes" id="UP000326907"/>
    </source>
</evidence>
<dbReference type="Proteomes" id="UP000326907">
    <property type="component" value="Unassembled WGS sequence"/>
</dbReference>
<dbReference type="EMBL" id="VYUA01000001">
    <property type="protein sequence ID" value="KAB2594265.1"/>
    <property type="molecule type" value="Genomic_DNA"/>
</dbReference>
<reference evidence="3 4" key="1">
    <citation type="submission" date="2019-09" db="EMBL/GenBank/DDBJ databases">
        <authorList>
            <person name="Liu P."/>
        </authorList>
    </citation>
    <scope>NUCLEOTIDE SEQUENCE [LARGE SCALE GENOMIC DNA]</scope>
    <source>
        <strain evidence="3 4">TRM68085</strain>
    </source>
</reference>
<feature type="region of interest" description="Disordered" evidence="1">
    <location>
        <begin position="1"/>
        <end position="21"/>
    </location>
</feature>
<accession>A0A5N5ETT2</accession>
<dbReference type="AlphaFoldDB" id="A0A5N5ETT2"/>
<gene>
    <name evidence="3" type="ORF">F5983_00530</name>
</gene>
<keyword evidence="2" id="KW-1133">Transmembrane helix</keyword>
<name>A0A5N5ETT2_9ACTN</name>
<evidence type="ECO:0000256" key="1">
    <source>
        <dbReference type="SAM" id="MobiDB-lite"/>
    </source>
</evidence>
<feature type="transmembrane region" description="Helical" evidence="2">
    <location>
        <begin position="68"/>
        <end position="88"/>
    </location>
</feature>
<proteinExistence type="predicted"/>
<dbReference type="RefSeq" id="WP_128846022.1">
    <property type="nucleotide sequence ID" value="NZ_JBHUTW010000006.1"/>
</dbReference>
<evidence type="ECO:0008006" key="5">
    <source>
        <dbReference type="Google" id="ProtNLM"/>
    </source>
</evidence>
<evidence type="ECO:0000313" key="3">
    <source>
        <dbReference type="EMBL" id="KAB2594265.1"/>
    </source>
</evidence>
<keyword evidence="2" id="KW-0812">Transmembrane</keyword>
<feature type="compositionally biased region" description="Polar residues" evidence="1">
    <location>
        <begin position="1"/>
        <end position="13"/>
    </location>
</feature>
<keyword evidence="4" id="KW-1185">Reference proteome</keyword>
<feature type="transmembrane region" description="Helical" evidence="2">
    <location>
        <begin position="26"/>
        <end position="56"/>
    </location>
</feature>